<keyword evidence="1" id="KW-0732">Signal</keyword>
<dbReference type="KEGG" id="mpul:BLA55_02035"/>
<evidence type="ECO:0000313" key="3">
    <source>
        <dbReference type="Proteomes" id="UP000184322"/>
    </source>
</evidence>
<sequence length="189" mass="21874">MRYIRKKILFFTLTTMSIVPSVLLSTSCEKPTFLKVMNNFENKIKSEINSNISEGKNKYSDFAFINTFLTINLPAEEDTGLSKEISNYTSEQLACFHSINNDVYVLKKEMEFEGYAFNLSLEYVGSDRDNQMSSNGQFNINMSLKSDPSKVKTIIFILPIYKEIEKNHKHYGYDKNQRQTCDFCKSLLV</sequence>
<protein>
    <recommendedName>
        <fullName evidence="4">Lipoprotein</fullName>
    </recommendedName>
</protein>
<feature type="chain" id="PRO_5012724480" description="Lipoprotein" evidence="1">
    <location>
        <begin position="22"/>
        <end position="189"/>
    </location>
</feature>
<dbReference type="PROSITE" id="PS51257">
    <property type="entry name" value="PROKAR_LIPOPROTEIN"/>
    <property type="match status" value="1"/>
</dbReference>
<keyword evidence="3" id="KW-1185">Reference proteome</keyword>
<accession>A0A1L4FS56</accession>
<organism evidence="2 3">
    <name type="scientific">Mycoplasmopsis pullorum</name>
    <dbReference type="NCBI Taxonomy" id="48003"/>
    <lineage>
        <taxon>Bacteria</taxon>
        <taxon>Bacillati</taxon>
        <taxon>Mycoplasmatota</taxon>
        <taxon>Mycoplasmoidales</taxon>
        <taxon>Metamycoplasmataceae</taxon>
        <taxon>Mycoplasmopsis</taxon>
    </lineage>
</organism>
<dbReference type="STRING" id="48003.BLA55_02035"/>
<gene>
    <name evidence="2" type="ORF">BLA55_02035</name>
</gene>
<proteinExistence type="predicted"/>
<feature type="signal peptide" evidence="1">
    <location>
        <begin position="1"/>
        <end position="21"/>
    </location>
</feature>
<dbReference type="AlphaFoldDB" id="A0A1L4FS56"/>
<dbReference type="EMBL" id="CP017813">
    <property type="protein sequence ID" value="APJ38436.1"/>
    <property type="molecule type" value="Genomic_DNA"/>
</dbReference>
<evidence type="ECO:0008006" key="4">
    <source>
        <dbReference type="Google" id="ProtNLM"/>
    </source>
</evidence>
<dbReference type="Proteomes" id="UP000184322">
    <property type="component" value="Chromosome"/>
</dbReference>
<reference evidence="3" key="1">
    <citation type="submission" date="2016-10" db="EMBL/GenBank/DDBJ databases">
        <authorList>
            <person name="Beylefeld A."/>
            <person name="Abolnik C."/>
        </authorList>
    </citation>
    <scope>NUCLEOTIDE SEQUENCE [LARGE SCALE GENOMIC DNA]</scope>
    <source>
        <strain evidence="3">B359_6</strain>
    </source>
</reference>
<dbReference type="RefSeq" id="WP_073372439.1">
    <property type="nucleotide sequence ID" value="NZ_CP017813.1"/>
</dbReference>
<name>A0A1L4FS56_9BACT</name>
<evidence type="ECO:0000313" key="2">
    <source>
        <dbReference type="EMBL" id="APJ38436.1"/>
    </source>
</evidence>
<evidence type="ECO:0000256" key="1">
    <source>
        <dbReference type="SAM" id="SignalP"/>
    </source>
</evidence>